<reference evidence="1 2" key="1">
    <citation type="submission" date="2019-07" db="EMBL/GenBank/DDBJ databases">
        <title>Genome sequencing of lignin-degrading bacterial isolates.</title>
        <authorList>
            <person name="Gladden J."/>
        </authorList>
    </citation>
    <scope>NUCLEOTIDE SEQUENCE [LARGE SCALE GENOMIC DNA]</scope>
    <source>
        <strain evidence="1 2">J19</strain>
    </source>
</reference>
<dbReference type="AlphaFoldDB" id="A0A562E3D9"/>
<organism evidence="1 2">
    <name type="scientific">Pseudoxanthomonas taiwanensis J19</name>
    <dbReference type="NCBI Taxonomy" id="935569"/>
    <lineage>
        <taxon>Bacteria</taxon>
        <taxon>Pseudomonadati</taxon>
        <taxon>Pseudomonadota</taxon>
        <taxon>Gammaproteobacteria</taxon>
        <taxon>Lysobacterales</taxon>
        <taxon>Lysobacteraceae</taxon>
        <taxon>Pseudoxanthomonas</taxon>
    </lineage>
</organism>
<sequence length="73" mass="9046">MEALHSGWDSIEFELKDQGLVKRGNKRIDELTYRYRKPGQSQWGHEKTYHFDVTIGMEELRREIEHRWWQVWK</sequence>
<gene>
    <name evidence="1" type="ORF">L613_001300000200</name>
</gene>
<comment type="caution">
    <text evidence="1">The sequence shown here is derived from an EMBL/GenBank/DDBJ whole genome shotgun (WGS) entry which is preliminary data.</text>
</comment>
<protein>
    <submittedName>
        <fullName evidence="1">Uncharacterized protein</fullName>
    </submittedName>
</protein>
<accession>A0A562E3D9</accession>
<dbReference type="RefSeq" id="WP_028915083.1">
    <property type="nucleotide sequence ID" value="NZ_VLJS01000035.1"/>
</dbReference>
<proteinExistence type="predicted"/>
<keyword evidence="2" id="KW-1185">Reference proteome</keyword>
<evidence type="ECO:0000313" key="2">
    <source>
        <dbReference type="Proteomes" id="UP000321583"/>
    </source>
</evidence>
<evidence type="ECO:0000313" key="1">
    <source>
        <dbReference type="EMBL" id="TWH16188.1"/>
    </source>
</evidence>
<dbReference type="Proteomes" id="UP000321583">
    <property type="component" value="Unassembled WGS sequence"/>
</dbReference>
<name>A0A562E3D9_9GAMM</name>
<dbReference type="EMBL" id="VLJS01000035">
    <property type="protein sequence ID" value="TWH16188.1"/>
    <property type="molecule type" value="Genomic_DNA"/>
</dbReference>